<evidence type="ECO:0000256" key="2">
    <source>
        <dbReference type="SAM" id="Phobius"/>
    </source>
</evidence>
<dbReference type="EMBL" id="CAJNIZ010034446">
    <property type="protein sequence ID" value="CAE7552873.1"/>
    <property type="molecule type" value="Genomic_DNA"/>
</dbReference>
<dbReference type="OrthoDB" id="10452967at2759"/>
<feature type="region of interest" description="Disordered" evidence="1">
    <location>
        <begin position="44"/>
        <end position="86"/>
    </location>
</feature>
<dbReference type="Proteomes" id="UP000649617">
    <property type="component" value="Unassembled WGS sequence"/>
</dbReference>
<keyword evidence="2" id="KW-0472">Membrane</keyword>
<evidence type="ECO:0000313" key="4">
    <source>
        <dbReference type="Proteomes" id="UP000649617"/>
    </source>
</evidence>
<proteinExistence type="predicted"/>
<dbReference type="AlphaFoldDB" id="A0A812U5I9"/>
<comment type="caution">
    <text evidence="3">The sequence shown here is derived from an EMBL/GenBank/DDBJ whole genome shotgun (WGS) entry which is preliminary data.</text>
</comment>
<gene>
    <name evidence="3" type="ORF">SPIL2461_LOCUS14697</name>
</gene>
<keyword evidence="4" id="KW-1185">Reference proteome</keyword>
<feature type="transmembrane region" description="Helical" evidence="2">
    <location>
        <begin position="12"/>
        <end position="31"/>
    </location>
</feature>
<evidence type="ECO:0000256" key="1">
    <source>
        <dbReference type="SAM" id="MobiDB-lite"/>
    </source>
</evidence>
<accession>A0A812U5I9</accession>
<keyword evidence="2" id="KW-1133">Transmembrane helix</keyword>
<organism evidence="3 4">
    <name type="scientific">Symbiodinium pilosum</name>
    <name type="common">Dinoflagellate</name>
    <dbReference type="NCBI Taxonomy" id="2952"/>
    <lineage>
        <taxon>Eukaryota</taxon>
        <taxon>Sar</taxon>
        <taxon>Alveolata</taxon>
        <taxon>Dinophyceae</taxon>
        <taxon>Suessiales</taxon>
        <taxon>Symbiodiniaceae</taxon>
        <taxon>Symbiodinium</taxon>
    </lineage>
</organism>
<reference evidence="3" key="1">
    <citation type="submission" date="2021-02" db="EMBL/GenBank/DDBJ databases">
        <authorList>
            <person name="Dougan E. K."/>
            <person name="Rhodes N."/>
            <person name="Thang M."/>
            <person name="Chan C."/>
        </authorList>
    </citation>
    <scope>NUCLEOTIDE SEQUENCE</scope>
</reference>
<sequence length="277" mass="29808">MALSLRAGEWAGLLIPLLVIGLLVVAGYVYFMLDRSKALRAAPNRANGTGLTSRRTPAPSLPPSVRAVPSMPRPSQRPSAPSSSVTRSSRNLFLCPELIVPDKVECTLNVPRLALVQSNSRLNVTDTKGGSVFRVDFSRVPERDGTRLVMRSPTGDVTFGTASDSRVTDRQGSSAQAALTIINPKDPSRQYLLQQKSGGDFQVSNSTGQFLRFLSVSGGYNAIDDQDQLLAFADPPQREADQVARCGPLVDAGLMVMCFLGIGVLLNDQSQSTSRCR</sequence>
<feature type="compositionally biased region" description="Polar residues" evidence="1">
    <location>
        <begin position="46"/>
        <end position="55"/>
    </location>
</feature>
<protein>
    <submittedName>
        <fullName evidence="3">Uncharacterized protein</fullName>
    </submittedName>
</protein>
<name>A0A812U5I9_SYMPI</name>
<keyword evidence="2" id="KW-0812">Transmembrane</keyword>
<feature type="compositionally biased region" description="Low complexity" evidence="1">
    <location>
        <begin position="69"/>
        <end position="86"/>
    </location>
</feature>
<evidence type="ECO:0000313" key="3">
    <source>
        <dbReference type="EMBL" id="CAE7552873.1"/>
    </source>
</evidence>